<dbReference type="Proteomes" id="UP000063234">
    <property type="component" value="Chromosome"/>
</dbReference>
<dbReference type="EMBL" id="AP013035">
    <property type="protein sequence ID" value="BAT71474.1"/>
    <property type="molecule type" value="Genomic_DNA"/>
</dbReference>
<dbReference type="KEGG" id="ttk:TST_0668"/>
<gene>
    <name evidence="2" type="ORF">TST_0668</name>
</gene>
<dbReference type="OrthoDB" id="370480at2"/>
<evidence type="ECO:0000313" key="3">
    <source>
        <dbReference type="Proteomes" id="UP000063234"/>
    </source>
</evidence>
<keyword evidence="3" id="KW-1185">Reference proteome</keyword>
<reference evidence="3" key="1">
    <citation type="journal article" date="2018" name="Science">
        <title>A primordial and reversible TCA cycle in a facultatively chemolithoautotrophic thermophile.</title>
        <authorList>
            <person name="Nunoura T."/>
            <person name="Chikaraishi Y."/>
            <person name="Izaki R."/>
            <person name="Suwa T."/>
            <person name="Sato T."/>
            <person name="Harada T."/>
            <person name="Mori K."/>
            <person name="Kato Y."/>
            <person name="Miyazaki M."/>
            <person name="Shimamura S."/>
            <person name="Yanagawa K."/>
            <person name="Shuto A."/>
            <person name="Ohkouchi N."/>
            <person name="Fujita N."/>
            <person name="Takaki Y."/>
            <person name="Atomi H."/>
            <person name="Takai K."/>
        </authorList>
    </citation>
    <scope>NUCLEOTIDE SEQUENCE [LARGE SCALE GENOMIC DNA]</scope>
    <source>
        <strain evidence="3">DSM 17441 / JCM 13301 / NBRC 103674 / ABI70S6</strain>
    </source>
</reference>
<evidence type="ECO:0000313" key="2">
    <source>
        <dbReference type="EMBL" id="BAT71474.1"/>
    </source>
</evidence>
<dbReference type="GO" id="GO:0035438">
    <property type="term" value="F:cyclic-di-GMP binding"/>
    <property type="evidence" value="ECO:0007669"/>
    <property type="project" value="InterPro"/>
</dbReference>
<organism evidence="2 3">
    <name type="scientific">Thermosulfidibacter takaii (strain DSM 17441 / JCM 13301 / NBRC 103674 / ABI70S6)</name>
    <dbReference type="NCBI Taxonomy" id="1298851"/>
    <lineage>
        <taxon>Bacteria</taxon>
        <taxon>Pseudomonadati</taxon>
        <taxon>Thermosulfidibacterota</taxon>
        <taxon>Thermosulfidibacteria</taxon>
        <taxon>Thermosulfidibacterales</taxon>
        <taxon>Thermosulfidibacteraceae</taxon>
    </lineage>
</organism>
<dbReference type="Pfam" id="PF07238">
    <property type="entry name" value="PilZ"/>
    <property type="match status" value="1"/>
</dbReference>
<dbReference type="Gene3D" id="2.40.10.220">
    <property type="entry name" value="predicted glycosyltransferase like domains"/>
    <property type="match status" value="1"/>
</dbReference>
<keyword evidence="2" id="KW-0808">Transferase</keyword>
<accession>A0A0S3QT11</accession>
<dbReference type="InterPro" id="IPR009875">
    <property type="entry name" value="PilZ_domain"/>
</dbReference>
<protein>
    <submittedName>
        <fullName evidence="2">Orotate phosphoribosyltransferase</fullName>
        <ecNumber evidence="2">2.4.2.10</ecNumber>
    </submittedName>
</protein>
<dbReference type="AlphaFoldDB" id="A0A0S3QT11"/>
<proteinExistence type="predicted"/>
<sequence>MDEDRRRFKRVKFEVLANVFGEGFVKKGVVTKDLSVKGAFIVSNEKPSLGSVCELKLFLTQAGKIVEEVSLKGEVVRKEKNGFAVEFKEIPLKDFITLKRIVDLNFGFGNDS</sequence>
<dbReference type="STRING" id="1298851.TST_0668"/>
<name>A0A0S3QT11_THET7</name>
<dbReference type="SUPFAM" id="SSF141371">
    <property type="entry name" value="PilZ domain-like"/>
    <property type="match status" value="1"/>
</dbReference>
<dbReference type="EC" id="2.4.2.10" evidence="2"/>
<evidence type="ECO:0000259" key="1">
    <source>
        <dbReference type="Pfam" id="PF07238"/>
    </source>
</evidence>
<dbReference type="GO" id="GO:0004588">
    <property type="term" value="F:orotate phosphoribosyltransferase activity"/>
    <property type="evidence" value="ECO:0007669"/>
    <property type="project" value="UniProtKB-EC"/>
</dbReference>
<dbReference type="RefSeq" id="WP_068549468.1">
    <property type="nucleotide sequence ID" value="NZ_AP013035.1"/>
</dbReference>
<feature type="domain" description="PilZ" evidence="1">
    <location>
        <begin position="4"/>
        <end position="102"/>
    </location>
</feature>
<keyword evidence="2" id="KW-0328">Glycosyltransferase</keyword>